<dbReference type="AlphaFoldDB" id="F0SD25"/>
<sequence>MAVIPIVIKENQNFNYYSYTYPFGGILISEYCK</sequence>
<evidence type="ECO:0000313" key="2">
    <source>
        <dbReference type="Proteomes" id="UP000000310"/>
    </source>
</evidence>
<accession>F0SD25</accession>
<reference evidence="2" key="2">
    <citation type="submission" date="2011-02" db="EMBL/GenBank/DDBJ databases">
        <title>The complete genome of Pedobacter saltans DSM 12145.</title>
        <authorList>
            <consortium name="US DOE Joint Genome Institute (JGI-PGF)"/>
            <person name="Lucas S."/>
            <person name="Copeland A."/>
            <person name="Lapidus A."/>
            <person name="Bruce D."/>
            <person name="Goodwin L."/>
            <person name="Pitluck S."/>
            <person name="Kyrpides N."/>
            <person name="Mavromatis K."/>
            <person name="Pagani I."/>
            <person name="Ivanova N."/>
            <person name="Ovchinnikova G."/>
            <person name="Lu M."/>
            <person name="Detter J.C."/>
            <person name="Han C."/>
            <person name="Land M."/>
            <person name="Hauser L."/>
            <person name="Markowitz V."/>
            <person name="Cheng J.-F."/>
            <person name="Hugenholtz P."/>
            <person name="Woyke T."/>
            <person name="Wu D."/>
            <person name="Tindall B."/>
            <person name="Pomrenke H.G."/>
            <person name="Brambilla E."/>
            <person name="Klenk H.-P."/>
            <person name="Eisen J.A."/>
        </authorList>
    </citation>
    <scope>NUCLEOTIDE SEQUENCE [LARGE SCALE GENOMIC DNA]</scope>
    <source>
        <strain evidence="2">ATCC 51119 / DSM 12145 / JCM 21818 / LMG 10337 / NBRC 100064 / NCIMB 13643</strain>
    </source>
</reference>
<dbReference type="EMBL" id="CP002545">
    <property type="protein sequence ID" value="ADY51782.1"/>
    <property type="molecule type" value="Genomic_DNA"/>
</dbReference>
<reference evidence="1 2" key="1">
    <citation type="journal article" date="2011" name="Stand. Genomic Sci.">
        <title>Complete genome sequence of the gliding, heparinolytic Pedobacter saltans type strain (113).</title>
        <authorList>
            <person name="Liolios K."/>
            <person name="Sikorski J."/>
            <person name="Lu M."/>
            <person name="Nolan M."/>
            <person name="Lapidus A."/>
            <person name="Lucas S."/>
            <person name="Hammon N."/>
            <person name="Deshpande S."/>
            <person name="Cheng J.F."/>
            <person name="Tapia R."/>
            <person name="Han C."/>
            <person name="Goodwin L."/>
            <person name="Pitluck S."/>
            <person name="Huntemann M."/>
            <person name="Ivanova N."/>
            <person name="Pagani I."/>
            <person name="Mavromatis K."/>
            <person name="Ovchinikova G."/>
            <person name="Pati A."/>
            <person name="Chen A."/>
            <person name="Palaniappan K."/>
            <person name="Land M."/>
            <person name="Hauser L."/>
            <person name="Brambilla E.M."/>
            <person name="Kotsyurbenko O."/>
            <person name="Rohde M."/>
            <person name="Tindall B.J."/>
            <person name="Abt B."/>
            <person name="Goker M."/>
            <person name="Detter J.C."/>
            <person name="Woyke T."/>
            <person name="Bristow J."/>
            <person name="Eisen J.A."/>
            <person name="Markowitz V."/>
            <person name="Hugenholtz P."/>
            <person name="Klenk H.P."/>
            <person name="Kyrpides N.C."/>
        </authorList>
    </citation>
    <scope>NUCLEOTIDE SEQUENCE [LARGE SCALE GENOMIC DNA]</scope>
    <source>
        <strain evidence="2">ATCC 51119 / DSM 12145 / JCM 21818 / LMG 10337 / NBRC 100064 / NCIMB 13643</strain>
    </source>
</reference>
<evidence type="ECO:0000313" key="1">
    <source>
        <dbReference type="EMBL" id="ADY51782.1"/>
    </source>
</evidence>
<gene>
    <name evidence="1" type="ordered locus">Pedsa_1214</name>
</gene>
<keyword evidence="2" id="KW-1185">Reference proteome</keyword>
<proteinExistence type="predicted"/>
<protein>
    <submittedName>
        <fullName evidence="1">Uncharacterized protein</fullName>
    </submittedName>
</protein>
<organism evidence="1 2">
    <name type="scientific">Pseudopedobacter saltans (strain ATCC 51119 / DSM 12145 / JCM 21818 / CCUG 39354 / LMG 10337 / NBRC 100064 / NCIMB 13643)</name>
    <name type="common">Pedobacter saltans</name>
    <dbReference type="NCBI Taxonomy" id="762903"/>
    <lineage>
        <taxon>Bacteria</taxon>
        <taxon>Pseudomonadati</taxon>
        <taxon>Bacteroidota</taxon>
        <taxon>Sphingobacteriia</taxon>
        <taxon>Sphingobacteriales</taxon>
        <taxon>Sphingobacteriaceae</taxon>
        <taxon>Pseudopedobacter</taxon>
    </lineage>
</organism>
<dbReference type="HOGENOM" id="CLU_3383367_0_0_10"/>
<dbReference type="KEGG" id="psn:Pedsa_1214"/>
<dbReference type="Proteomes" id="UP000000310">
    <property type="component" value="Chromosome"/>
</dbReference>
<dbReference type="STRING" id="762903.Pedsa_1214"/>
<name>F0SD25_PSESL</name>